<dbReference type="Proteomes" id="UP000248553">
    <property type="component" value="Unassembled WGS sequence"/>
</dbReference>
<evidence type="ECO:0000313" key="1">
    <source>
        <dbReference type="EMBL" id="RAK68097.1"/>
    </source>
</evidence>
<organism evidence="1 2">
    <name type="scientific">Hymenobacter edaphi</name>
    <dbReference type="NCBI Taxonomy" id="2211146"/>
    <lineage>
        <taxon>Bacteria</taxon>
        <taxon>Pseudomonadati</taxon>
        <taxon>Bacteroidota</taxon>
        <taxon>Cytophagia</taxon>
        <taxon>Cytophagales</taxon>
        <taxon>Hymenobacteraceae</taxon>
        <taxon>Hymenobacter</taxon>
    </lineage>
</organism>
<dbReference type="AlphaFoldDB" id="A0A328BMA9"/>
<protein>
    <submittedName>
        <fullName evidence="1">Uncharacterized protein</fullName>
    </submittedName>
</protein>
<gene>
    <name evidence="1" type="ORF">DLM85_08655</name>
</gene>
<comment type="caution">
    <text evidence="1">The sequence shown here is derived from an EMBL/GenBank/DDBJ whole genome shotgun (WGS) entry which is preliminary data.</text>
</comment>
<name>A0A328BMA9_9BACT</name>
<evidence type="ECO:0000313" key="2">
    <source>
        <dbReference type="Proteomes" id="UP000248553"/>
    </source>
</evidence>
<reference evidence="2" key="1">
    <citation type="submission" date="2018-05" db="EMBL/GenBank/DDBJ databases">
        <authorList>
            <person name="Nie L."/>
        </authorList>
    </citation>
    <scope>NUCLEOTIDE SEQUENCE [LARGE SCALE GENOMIC DNA]</scope>
    <source>
        <strain evidence="2">NL</strain>
    </source>
</reference>
<accession>A0A328BMA9</accession>
<dbReference type="EMBL" id="QHKM01000002">
    <property type="protein sequence ID" value="RAK68097.1"/>
    <property type="molecule type" value="Genomic_DNA"/>
</dbReference>
<sequence length="191" mass="21148">MIMRWFKAYQIDTASGPVQACGRSDYHTIYLLAGPRLRPGTAREAAGSAAYLLLGQPAGGAAPQWLPARQRGYACLFTEAFVKECRPAGRQEPGLMPTGKAWRVFLLHGEQAAYLTGLFQKMLVEQQSAYLFKHELLRSYLHLVLHEVRRLPTAHPLFRCYCQRPGQAGMLDSGWRSRCSTPPAGGSAPCP</sequence>
<proteinExistence type="predicted"/>
<keyword evidence="2" id="KW-1185">Reference proteome</keyword>